<dbReference type="RefSeq" id="WP_016196587.1">
    <property type="nucleotide sequence ID" value="NZ_AQPN01000113.1"/>
</dbReference>
<gene>
    <name evidence="9" type="ORF">ADIARSV_3358</name>
</gene>
<feature type="domain" description="DHHA1" evidence="7">
    <location>
        <begin position="351"/>
        <end position="441"/>
    </location>
</feature>
<dbReference type="PATRIC" id="fig|1150600.3.peg.3327"/>
<dbReference type="InterPro" id="IPR004610">
    <property type="entry name" value="RecJ"/>
</dbReference>
<sequence>MQKRWAEQELKDLKAVKELQEQLNIDEVLATLLVNRNITSFEDARSFFRPELAQLHDPFLMKGMDIAVSRIQQALLSKEKILIYGDYDVDGTTSVALVFGFFRKYHYHIDYYIPDRYKEGYGISTEGIDYAHKNGISLIIALDCGIKSVDKVEYANGLNIDFIICDHHLPGCVIPDAVAVLDPKQPDCSYPYKELSGCGIGFKLVQAFAMKNSITFQELECYLDLVVVSIASDIVPITGENRVLAKFGLKRLNTSPCHGMAALIEITGKKQYTISDVVFTLGPRINASGRIDDARHSVNLLISENRDIARAHSHIINIKNTERKEHDASITEQALAMIAADPDLLKRKTTVVYNEGWHKGVIGIVASRLTEKYYRPTIVLTQSNGQVSGSARSVIGFDLYEALNSCSDLFEQFGGHKYAAGITLKTENILALQERFEDVVSKTIPDELLIQELVIDAKLQLDKIDGKFFRVLNQFAPFGPLNSTPIFISEQVTCIGHALVVGNNHIKMTVKQGDSKPFDCIGFGLGESLDIINENQDFDICYTIEENVWKEKRSIQLNLKGVRRTPQHQ</sequence>
<comment type="similarity">
    <text evidence="1">Belongs to the RecJ family.</text>
</comment>
<comment type="caution">
    <text evidence="9">The sequence shown here is derived from an EMBL/GenBank/DDBJ whole genome shotgun (WGS) entry which is preliminary data.</text>
</comment>
<dbReference type="InterPro" id="IPR051673">
    <property type="entry name" value="SSDNA_exonuclease_RecJ"/>
</dbReference>
<keyword evidence="4 9" id="KW-0378">Hydrolase</keyword>
<dbReference type="PANTHER" id="PTHR30255">
    <property type="entry name" value="SINGLE-STRANDED-DNA-SPECIFIC EXONUCLEASE RECJ"/>
    <property type="match status" value="1"/>
</dbReference>
<evidence type="ECO:0000259" key="8">
    <source>
        <dbReference type="Pfam" id="PF17768"/>
    </source>
</evidence>
<dbReference type="OrthoDB" id="9809852at2"/>
<evidence type="ECO:0000256" key="2">
    <source>
        <dbReference type="ARBA" id="ARBA00019841"/>
    </source>
</evidence>
<evidence type="ECO:0000259" key="6">
    <source>
        <dbReference type="Pfam" id="PF01368"/>
    </source>
</evidence>
<dbReference type="AlphaFoldDB" id="R9GP23"/>
<proteinExistence type="inferred from homology"/>
<dbReference type="Gene3D" id="3.10.310.30">
    <property type="match status" value="1"/>
</dbReference>
<dbReference type="GO" id="GO:0003676">
    <property type="term" value="F:nucleic acid binding"/>
    <property type="evidence" value="ECO:0007669"/>
    <property type="project" value="InterPro"/>
</dbReference>
<protein>
    <recommendedName>
        <fullName evidence="2">Single-stranded-DNA-specific exonuclease RecJ</fullName>
    </recommendedName>
</protein>
<name>R9GP23_9SPHI</name>
<dbReference type="InterPro" id="IPR001667">
    <property type="entry name" value="DDH_dom"/>
</dbReference>
<keyword evidence="3" id="KW-0540">Nuclease</keyword>
<evidence type="ECO:0000256" key="5">
    <source>
        <dbReference type="ARBA" id="ARBA00022839"/>
    </source>
</evidence>
<reference evidence="9 10" key="1">
    <citation type="journal article" date="2013" name="Genome Announc.">
        <title>Draft Genome Sequence of Arcticibacter svalbardensis Strain MN12-7T, a Member of the Family Sphingobacteriaceae Isolated from an Arctic Soil Sample.</title>
        <authorList>
            <person name="Shivaji S."/>
            <person name="Ara S."/>
            <person name="Prasad S."/>
            <person name="Manasa B.P."/>
            <person name="Begum Z."/>
            <person name="Singh A."/>
            <person name="Kumar Pinnaka A."/>
        </authorList>
    </citation>
    <scope>NUCLEOTIDE SEQUENCE [LARGE SCALE GENOMIC DNA]</scope>
    <source>
        <strain evidence="9 10">MN12-7</strain>
    </source>
</reference>
<dbReference type="EMBL" id="AQPN01000113">
    <property type="protein sequence ID" value="EOR93473.1"/>
    <property type="molecule type" value="Genomic_DNA"/>
</dbReference>
<dbReference type="InterPro" id="IPR003156">
    <property type="entry name" value="DHHA1_dom"/>
</dbReference>
<dbReference type="GO" id="GO:0006281">
    <property type="term" value="P:DNA repair"/>
    <property type="evidence" value="ECO:0007669"/>
    <property type="project" value="InterPro"/>
</dbReference>
<dbReference type="Proteomes" id="UP000014174">
    <property type="component" value="Unassembled WGS sequence"/>
</dbReference>
<keyword evidence="10" id="KW-1185">Reference proteome</keyword>
<accession>R9GP23</accession>
<evidence type="ECO:0000256" key="1">
    <source>
        <dbReference type="ARBA" id="ARBA00005915"/>
    </source>
</evidence>
<dbReference type="Gene3D" id="3.90.1640.30">
    <property type="match status" value="1"/>
</dbReference>
<dbReference type="GO" id="GO:0008409">
    <property type="term" value="F:5'-3' exonuclease activity"/>
    <property type="evidence" value="ECO:0007669"/>
    <property type="project" value="InterPro"/>
</dbReference>
<feature type="domain" description="DDH" evidence="6">
    <location>
        <begin position="80"/>
        <end position="227"/>
    </location>
</feature>
<dbReference type="PANTHER" id="PTHR30255:SF2">
    <property type="entry name" value="SINGLE-STRANDED-DNA-SPECIFIC EXONUCLEASE RECJ"/>
    <property type="match status" value="1"/>
</dbReference>
<dbReference type="Pfam" id="PF17768">
    <property type="entry name" value="RecJ_OB"/>
    <property type="match status" value="1"/>
</dbReference>
<dbReference type="SUPFAM" id="SSF64182">
    <property type="entry name" value="DHH phosphoesterases"/>
    <property type="match status" value="1"/>
</dbReference>
<dbReference type="InterPro" id="IPR038763">
    <property type="entry name" value="DHH_sf"/>
</dbReference>
<evidence type="ECO:0000313" key="10">
    <source>
        <dbReference type="Proteomes" id="UP000014174"/>
    </source>
</evidence>
<dbReference type="Pfam" id="PF02272">
    <property type="entry name" value="DHHA1"/>
    <property type="match status" value="1"/>
</dbReference>
<dbReference type="GO" id="GO:0006310">
    <property type="term" value="P:DNA recombination"/>
    <property type="evidence" value="ECO:0007669"/>
    <property type="project" value="InterPro"/>
</dbReference>
<dbReference type="NCBIfam" id="TIGR00644">
    <property type="entry name" value="recJ"/>
    <property type="match status" value="1"/>
</dbReference>
<feature type="domain" description="RecJ OB" evidence="8">
    <location>
        <begin position="455"/>
        <end position="560"/>
    </location>
</feature>
<dbReference type="Pfam" id="PF01368">
    <property type="entry name" value="DHH"/>
    <property type="match status" value="1"/>
</dbReference>
<evidence type="ECO:0000313" key="9">
    <source>
        <dbReference type="EMBL" id="EOR93473.1"/>
    </source>
</evidence>
<evidence type="ECO:0000256" key="4">
    <source>
        <dbReference type="ARBA" id="ARBA00022801"/>
    </source>
</evidence>
<dbReference type="eggNOG" id="COG0608">
    <property type="taxonomic scope" value="Bacteria"/>
</dbReference>
<organism evidence="9 10">
    <name type="scientific">Arcticibacter svalbardensis MN12-7</name>
    <dbReference type="NCBI Taxonomy" id="1150600"/>
    <lineage>
        <taxon>Bacteria</taxon>
        <taxon>Pseudomonadati</taxon>
        <taxon>Bacteroidota</taxon>
        <taxon>Sphingobacteriia</taxon>
        <taxon>Sphingobacteriales</taxon>
        <taxon>Sphingobacteriaceae</taxon>
        <taxon>Arcticibacter</taxon>
    </lineage>
</organism>
<keyword evidence="5 9" id="KW-0269">Exonuclease</keyword>
<dbReference type="STRING" id="1150600.ADIARSV_3358"/>
<dbReference type="InterPro" id="IPR041122">
    <property type="entry name" value="RecJ_OB"/>
</dbReference>
<evidence type="ECO:0000256" key="3">
    <source>
        <dbReference type="ARBA" id="ARBA00022722"/>
    </source>
</evidence>
<evidence type="ECO:0000259" key="7">
    <source>
        <dbReference type="Pfam" id="PF02272"/>
    </source>
</evidence>